<accession>A0ABT9MSF1</accession>
<evidence type="ECO:0000256" key="1">
    <source>
        <dbReference type="SAM" id="MobiDB-lite"/>
    </source>
</evidence>
<dbReference type="Pfam" id="PF14224">
    <property type="entry name" value="DUF4331"/>
    <property type="match status" value="1"/>
</dbReference>
<dbReference type="Proteomes" id="UP001240984">
    <property type="component" value="Unassembled WGS sequence"/>
</dbReference>
<dbReference type="RefSeq" id="WP_306829516.1">
    <property type="nucleotide sequence ID" value="NZ_JAUSRA010000001.1"/>
</dbReference>
<evidence type="ECO:0000313" key="5">
    <source>
        <dbReference type="Proteomes" id="UP001240984"/>
    </source>
</evidence>
<proteinExistence type="predicted"/>
<feature type="chain" id="PRO_5045215046" description="DUF4331 domain-containing protein" evidence="3">
    <location>
        <begin position="23"/>
        <end position="575"/>
    </location>
</feature>
<dbReference type="EMBL" id="JAUSRA010000001">
    <property type="protein sequence ID" value="MDP9794369.1"/>
    <property type="molecule type" value="Genomic_DNA"/>
</dbReference>
<sequence>MSTIARKTLAATAAALIAGAGAYVLVPPAATASSHREAPAIASDPAVDNTDLYAFTSPDRPGFVTFILNVMPFEAPDGGPNFFPFATDATYNVNVDNDGDAKADVIFRWTFSTDDRRGNRTFLYNDGPVTALDDENLLVRQSYKLEASFGGAPFEPAVPSAPVAPSRVGTASMPDYQKLRDAATITLDGGWRIFAGQADDPFFLDLRVFDLLYGGDLSETGNDSLAGFNVNTIALEVPYKDVALGHDATRNPVVGVWTTTERPQVRITGENRGVTGETVQVSRLGNPLVNEVVVPAGLKDTFNASTPDRDADNPALVARVNEPEVPKLIEQIYNIPAPATPRADLAEIYLTGLTTKAGGPIKADLNSQLANADTDPNRFRPSEQLRLNLATPVTANPSRLGVLGGDLQGFPNGRRLTDDVVDISLQALAGAAQTGKLVDALGTGDRVDGNDQGFSGTFPYLALPNTARPGPAGNGAAAPAADQQGTGMVPQLAAQTGPLNQMMLTTLAAGLAGAAGAALVVFGLLWRRRQVAAATATPAPDAPRVSFAPGRVMGTARVTDDPTLRPPSDPFTTKD</sequence>
<evidence type="ECO:0000256" key="3">
    <source>
        <dbReference type="SAM" id="SignalP"/>
    </source>
</evidence>
<keyword evidence="2" id="KW-1133">Transmembrane helix</keyword>
<comment type="caution">
    <text evidence="4">The sequence shown here is derived from an EMBL/GenBank/DDBJ whole genome shotgun (WGS) entry which is preliminary data.</text>
</comment>
<evidence type="ECO:0008006" key="6">
    <source>
        <dbReference type="Google" id="ProtNLM"/>
    </source>
</evidence>
<feature type="region of interest" description="Disordered" evidence="1">
    <location>
        <begin position="545"/>
        <end position="575"/>
    </location>
</feature>
<protein>
    <recommendedName>
        <fullName evidence="6">DUF4331 domain-containing protein</fullName>
    </recommendedName>
</protein>
<dbReference type="InterPro" id="IPR025566">
    <property type="entry name" value="DUF4331"/>
</dbReference>
<keyword evidence="2" id="KW-0812">Transmembrane</keyword>
<evidence type="ECO:0000256" key="2">
    <source>
        <dbReference type="SAM" id="Phobius"/>
    </source>
</evidence>
<feature type="transmembrane region" description="Helical" evidence="2">
    <location>
        <begin position="502"/>
        <end position="526"/>
    </location>
</feature>
<organism evidence="4 5">
    <name type="scientific">Catenuloplanes nepalensis</name>
    <dbReference type="NCBI Taxonomy" id="587533"/>
    <lineage>
        <taxon>Bacteria</taxon>
        <taxon>Bacillati</taxon>
        <taxon>Actinomycetota</taxon>
        <taxon>Actinomycetes</taxon>
        <taxon>Micromonosporales</taxon>
        <taxon>Micromonosporaceae</taxon>
        <taxon>Catenuloplanes</taxon>
    </lineage>
</organism>
<name>A0ABT9MSF1_9ACTN</name>
<keyword evidence="3" id="KW-0732">Signal</keyword>
<gene>
    <name evidence="4" type="ORF">J2S43_002881</name>
</gene>
<reference evidence="4 5" key="1">
    <citation type="submission" date="2023-07" db="EMBL/GenBank/DDBJ databases">
        <title>Sequencing the genomes of 1000 actinobacteria strains.</title>
        <authorList>
            <person name="Klenk H.-P."/>
        </authorList>
    </citation>
    <scope>NUCLEOTIDE SEQUENCE [LARGE SCALE GENOMIC DNA]</scope>
    <source>
        <strain evidence="4 5">DSM 44710</strain>
    </source>
</reference>
<evidence type="ECO:0000313" key="4">
    <source>
        <dbReference type="EMBL" id="MDP9794369.1"/>
    </source>
</evidence>
<keyword evidence="2" id="KW-0472">Membrane</keyword>
<keyword evidence="5" id="KW-1185">Reference proteome</keyword>
<feature type="signal peptide" evidence="3">
    <location>
        <begin position="1"/>
        <end position="22"/>
    </location>
</feature>